<evidence type="ECO:0000313" key="2">
    <source>
        <dbReference type="Proteomes" id="UP001598352"/>
    </source>
</evidence>
<gene>
    <name evidence="1" type="ORF">ACFWOQ_00970</name>
</gene>
<dbReference type="EMBL" id="JBHXKZ010000001">
    <property type="protein sequence ID" value="MFD4821132.1"/>
    <property type="molecule type" value="Genomic_DNA"/>
</dbReference>
<reference evidence="1 2" key="1">
    <citation type="submission" date="2024-09" db="EMBL/GenBank/DDBJ databases">
        <title>The Natural Products Discovery Center: Release of the First 8490 Sequenced Strains for Exploring Actinobacteria Biosynthetic Diversity.</title>
        <authorList>
            <person name="Kalkreuter E."/>
            <person name="Kautsar S.A."/>
            <person name="Yang D."/>
            <person name="Bader C.D."/>
            <person name="Teijaro C.N."/>
            <person name="Fluegel L."/>
            <person name="Davis C.M."/>
            <person name="Simpson J.R."/>
            <person name="Lauterbach L."/>
            <person name="Steele A.D."/>
            <person name="Gui C."/>
            <person name="Meng S."/>
            <person name="Li G."/>
            <person name="Viehrig K."/>
            <person name="Ye F."/>
            <person name="Su P."/>
            <person name="Kiefer A.F."/>
            <person name="Nichols A."/>
            <person name="Cepeda A.J."/>
            <person name="Yan W."/>
            <person name="Fan B."/>
            <person name="Jiang Y."/>
            <person name="Adhikari A."/>
            <person name="Zheng C.-J."/>
            <person name="Schuster L."/>
            <person name="Cowan T.M."/>
            <person name="Smanski M.J."/>
            <person name="Chevrette M.G."/>
            <person name="De Carvalho L.P.S."/>
            <person name="Shen B."/>
        </authorList>
    </citation>
    <scope>NUCLEOTIDE SEQUENCE [LARGE SCALE GENOMIC DNA]</scope>
    <source>
        <strain evidence="1 2">NPDC058428</strain>
    </source>
</reference>
<comment type="caution">
    <text evidence="1">The sequence shown here is derived from an EMBL/GenBank/DDBJ whole genome shotgun (WGS) entry which is preliminary data.</text>
</comment>
<dbReference type="RefSeq" id="WP_382760409.1">
    <property type="nucleotide sequence ID" value="NZ_JBHXKZ010000001.1"/>
</dbReference>
<name>A0ABW6EXF7_9ACTN</name>
<dbReference type="Proteomes" id="UP001598352">
    <property type="component" value="Unassembled WGS sequence"/>
</dbReference>
<keyword evidence="2" id="KW-1185">Reference proteome</keyword>
<protein>
    <submittedName>
        <fullName evidence="1">Uncharacterized protein</fullName>
    </submittedName>
</protein>
<accession>A0ABW6EXF7</accession>
<proteinExistence type="predicted"/>
<organism evidence="1 2">
    <name type="scientific">Streptomyces rubiginosohelvolus</name>
    <dbReference type="NCBI Taxonomy" id="67362"/>
    <lineage>
        <taxon>Bacteria</taxon>
        <taxon>Bacillati</taxon>
        <taxon>Actinomycetota</taxon>
        <taxon>Actinomycetes</taxon>
        <taxon>Kitasatosporales</taxon>
        <taxon>Streptomycetaceae</taxon>
        <taxon>Streptomyces</taxon>
    </lineage>
</organism>
<sequence>MGISLVCPRRICPGAAAECRAYGYDEHHDQAELHRRYPHLAALHEAGSY</sequence>
<evidence type="ECO:0000313" key="1">
    <source>
        <dbReference type="EMBL" id="MFD4821132.1"/>
    </source>
</evidence>